<dbReference type="PANTHER" id="PTHR12526">
    <property type="entry name" value="GLYCOSYLTRANSFERASE"/>
    <property type="match status" value="1"/>
</dbReference>
<dbReference type="EMBL" id="JAFVMH010000005">
    <property type="protein sequence ID" value="MBO1325796.1"/>
    <property type="molecule type" value="Genomic_DNA"/>
</dbReference>
<feature type="domain" description="Glycosyl transferase family 1" evidence="1">
    <location>
        <begin position="224"/>
        <end position="401"/>
    </location>
</feature>
<dbReference type="SUPFAM" id="SSF53756">
    <property type="entry name" value="UDP-Glycosyltransferase/glycogen phosphorylase"/>
    <property type="match status" value="1"/>
</dbReference>
<dbReference type="InterPro" id="IPR001296">
    <property type="entry name" value="Glyco_trans_1"/>
</dbReference>
<dbReference type="Gene3D" id="3.40.50.2000">
    <property type="entry name" value="Glycogen Phosphorylase B"/>
    <property type="match status" value="2"/>
</dbReference>
<dbReference type="Pfam" id="PF00534">
    <property type="entry name" value="Glycos_transf_1"/>
    <property type="match status" value="1"/>
</dbReference>
<keyword evidence="3" id="KW-1185">Reference proteome</keyword>
<dbReference type="PANTHER" id="PTHR12526:SF635">
    <property type="entry name" value="GLYCOSYL TRANSFERASE GROUP 1"/>
    <property type="match status" value="1"/>
</dbReference>
<proteinExistence type="predicted"/>
<reference evidence="2" key="1">
    <citation type="submission" date="2021-03" db="EMBL/GenBank/DDBJ databases">
        <title>The complete genome sequence of Acetobacter sp. TBRC 12339.</title>
        <authorList>
            <person name="Charoenyingcharoen P."/>
            <person name="Yukphan P."/>
        </authorList>
    </citation>
    <scope>NUCLEOTIDE SEQUENCE</scope>
    <source>
        <strain evidence="2">TBRC 12339</strain>
    </source>
</reference>
<dbReference type="CDD" id="cd03811">
    <property type="entry name" value="GT4_GT28_WabH-like"/>
    <property type="match status" value="1"/>
</dbReference>
<comment type="caution">
    <text evidence="2">The sequence shown here is derived from an EMBL/GenBank/DDBJ whole genome shotgun (WGS) entry which is preliminary data.</text>
</comment>
<accession>A0A939KRQ1</accession>
<gene>
    <name evidence="2" type="ORF">J2D77_11575</name>
</gene>
<evidence type="ECO:0000313" key="3">
    <source>
        <dbReference type="Proteomes" id="UP000664073"/>
    </source>
</evidence>
<sequence length="434" mass="48202">MTHPQASTRTDTAPFSHTRILFINDTARNGGPGHTLVCLLKFLDPAKIHRTVLLPREDVVSREVRRHRAAERVIIEPALIENLLQPWSRSMARRDFTAPAPLRLWRGVVNIVRAATGLARLARHVRAERYDLIFCNGTVATLIGGIVAAATRVPAIWHVFYPCVPSVIRPLHRALAAGSRVRAILCVSRAVSGQFSSCPQKVQICHDALDLQAFDATARTPCLRAELGLGDDSVIFGAHGRIVRHKGFIELIRAARLMLDQLDTAQRPRCHFVVLGDTPEDMPEDHLAQCRALARELGVDDAVHFIGFRAEVAPYVAEFDVALIPSIYPDPLPRAVMEAMALNKPVIAFDVGGIGEMVRDHEQGRLLPGHPPDIGGMAQACLDYFHDPDLRQRHGQAARRRVMEEFEARRHASLLQAQLLRLVAHDAREQHGPQ</sequence>
<evidence type="ECO:0000259" key="1">
    <source>
        <dbReference type="Pfam" id="PF00534"/>
    </source>
</evidence>
<evidence type="ECO:0000313" key="2">
    <source>
        <dbReference type="EMBL" id="MBO1325796.1"/>
    </source>
</evidence>
<dbReference type="GO" id="GO:0016757">
    <property type="term" value="F:glycosyltransferase activity"/>
    <property type="evidence" value="ECO:0007669"/>
    <property type="project" value="InterPro"/>
</dbReference>
<organism evidence="2 3">
    <name type="scientific">Acetobacter garciniae</name>
    <dbReference type="NCBI Taxonomy" id="2817435"/>
    <lineage>
        <taxon>Bacteria</taxon>
        <taxon>Pseudomonadati</taxon>
        <taxon>Pseudomonadota</taxon>
        <taxon>Alphaproteobacteria</taxon>
        <taxon>Acetobacterales</taxon>
        <taxon>Acetobacteraceae</taxon>
        <taxon>Acetobacter</taxon>
    </lineage>
</organism>
<dbReference type="RefSeq" id="WP_207846438.1">
    <property type="nucleotide sequence ID" value="NZ_JAFVMH010000005.1"/>
</dbReference>
<name>A0A939KRQ1_9PROT</name>
<dbReference type="Proteomes" id="UP000664073">
    <property type="component" value="Unassembled WGS sequence"/>
</dbReference>
<dbReference type="AlphaFoldDB" id="A0A939KRQ1"/>
<protein>
    <submittedName>
        <fullName evidence="2">Glycosyltransferase</fullName>
    </submittedName>
</protein>